<accession>A0A7M4BEJ5</accession>
<evidence type="ECO:0000313" key="3">
    <source>
        <dbReference type="Proteomes" id="UP001230876"/>
    </source>
</evidence>
<feature type="compositionally biased region" description="Basic and acidic residues" evidence="1">
    <location>
        <begin position="17"/>
        <end position="31"/>
    </location>
</feature>
<sequence>MFHSLVSQRFRFGFRMDRSGRRHDGERDARLRPRRRRVRAVG</sequence>
<feature type="compositionally biased region" description="Basic residues" evidence="1">
    <location>
        <begin position="32"/>
        <end position="42"/>
    </location>
</feature>
<feature type="region of interest" description="Disordered" evidence="1">
    <location>
        <begin position="17"/>
        <end position="42"/>
    </location>
</feature>
<dbReference type="Proteomes" id="UP001230876">
    <property type="component" value="Segment"/>
</dbReference>
<keyword evidence="3" id="KW-1185">Reference proteome</keyword>
<organism evidence="2 3">
    <name type="scientific">Passerine adenovirus 1</name>
    <dbReference type="NCBI Taxonomy" id="2779174"/>
    <lineage>
        <taxon>Viruses</taxon>
        <taxon>Varidnaviria</taxon>
        <taxon>Bamfordvirae</taxon>
        <taxon>Preplasmiviricota</taxon>
        <taxon>Polisuviricotina</taxon>
        <taxon>Pharingeaviricetes</taxon>
        <taxon>Rowavirales</taxon>
        <taxon>Adenoviridae</taxon>
        <taxon>Barthadenovirus</taxon>
    </lineage>
</organism>
<evidence type="ECO:0000256" key="1">
    <source>
        <dbReference type="SAM" id="MobiDB-lite"/>
    </source>
</evidence>
<proteinExistence type="predicted"/>
<evidence type="ECO:0000313" key="2">
    <source>
        <dbReference type="EMBL" id="QOJ53973.1"/>
    </source>
</evidence>
<dbReference type="EMBL" id="MT674683">
    <property type="protein sequence ID" value="QOJ53973.1"/>
    <property type="molecule type" value="Genomic_DNA"/>
</dbReference>
<reference evidence="2" key="1">
    <citation type="journal article" date="2020" name="Viruses">
        <title>Molecular Characterisation of a Novel and Highly Divergent Passerine Adenovirus 1.</title>
        <authorList>
            <person name="Athukorala A."/>
            <person name="Forwood J.K."/>
            <person name="Phalen D.N."/>
            <person name="Sarker S."/>
        </authorList>
    </citation>
    <scope>NUCLEOTIDE SEQUENCE</scope>
    <source>
        <strain evidence="2">AU2787</strain>
    </source>
</reference>
<protein>
    <submittedName>
        <fullName evidence="2">ORF17</fullName>
    </submittedName>
</protein>
<name>A0A7M4BEJ5_9ADEN</name>